<keyword evidence="2" id="KW-1185">Reference proteome</keyword>
<evidence type="ECO:0000313" key="1">
    <source>
        <dbReference type="EMBL" id="GFO16637.1"/>
    </source>
</evidence>
<dbReference type="InterPro" id="IPR016187">
    <property type="entry name" value="CTDL_fold"/>
</dbReference>
<proteinExistence type="predicted"/>
<dbReference type="AlphaFoldDB" id="A0AAV4BCG2"/>
<name>A0AAV4BCG2_9GAST</name>
<dbReference type="EMBL" id="BLXT01004675">
    <property type="protein sequence ID" value="GFO16637.1"/>
    <property type="molecule type" value="Genomic_DNA"/>
</dbReference>
<comment type="caution">
    <text evidence="1">The sequence shown here is derived from an EMBL/GenBank/DDBJ whole genome shotgun (WGS) entry which is preliminary data.</text>
</comment>
<dbReference type="SUPFAM" id="SSF56436">
    <property type="entry name" value="C-type lectin-like"/>
    <property type="match status" value="1"/>
</dbReference>
<protein>
    <submittedName>
        <fullName evidence="1">Uncharacterized protein</fullName>
    </submittedName>
</protein>
<organism evidence="1 2">
    <name type="scientific">Plakobranchus ocellatus</name>
    <dbReference type="NCBI Taxonomy" id="259542"/>
    <lineage>
        <taxon>Eukaryota</taxon>
        <taxon>Metazoa</taxon>
        <taxon>Spiralia</taxon>
        <taxon>Lophotrochozoa</taxon>
        <taxon>Mollusca</taxon>
        <taxon>Gastropoda</taxon>
        <taxon>Heterobranchia</taxon>
        <taxon>Euthyneura</taxon>
        <taxon>Panpulmonata</taxon>
        <taxon>Sacoglossa</taxon>
        <taxon>Placobranchoidea</taxon>
        <taxon>Plakobranchidae</taxon>
        <taxon>Plakobranchus</taxon>
    </lineage>
</organism>
<sequence length="190" mass="21215">MVGMKQSATAIPLNPEKLIERYRGEDAFSKQYFPKIKVPFKPSCGCFDFQKLGFYKWGDCDCNENLPFVCEKQKIGSACPHDWTELSSLNECVRDERVNATFDRAILLCENRGGIMLTIRNPQKYEAVRYILEEYVESSDLISPALESVLRTLSCNLTNKEGGSMPFIVVMAGHASDCVGSTSHAPVALS</sequence>
<gene>
    <name evidence="1" type="ORF">PoB_004314200</name>
</gene>
<reference evidence="1 2" key="1">
    <citation type="journal article" date="2021" name="Elife">
        <title>Chloroplast acquisition without the gene transfer in kleptoplastic sea slugs, Plakobranchus ocellatus.</title>
        <authorList>
            <person name="Maeda T."/>
            <person name="Takahashi S."/>
            <person name="Yoshida T."/>
            <person name="Shimamura S."/>
            <person name="Takaki Y."/>
            <person name="Nagai Y."/>
            <person name="Toyoda A."/>
            <person name="Suzuki Y."/>
            <person name="Arimoto A."/>
            <person name="Ishii H."/>
            <person name="Satoh N."/>
            <person name="Nishiyama T."/>
            <person name="Hasebe M."/>
            <person name="Maruyama T."/>
            <person name="Minagawa J."/>
            <person name="Obokata J."/>
            <person name="Shigenobu S."/>
        </authorList>
    </citation>
    <scope>NUCLEOTIDE SEQUENCE [LARGE SCALE GENOMIC DNA]</scope>
</reference>
<dbReference type="Proteomes" id="UP000735302">
    <property type="component" value="Unassembled WGS sequence"/>
</dbReference>
<accession>A0AAV4BCG2</accession>
<evidence type="ECO:0000313" key="2">
    <source>
        <dbReference type="Proteomes" id="UP000735302"/>
    </source>
</evidence>